<evidence type="ECO:0000256" key="6">
    <source>
        <dbReference type="ARBA" id="ARBA00034078"/>
    </source>
</evidence>
<dbReference type="RefSeq" id="WP_181638809.1">
    <property type="nucleotide sequence ID" value="NZ_JACEIB010000003.1"/>
</dbReference>
<reference evidence="8 9" key="1">
    <citation type="submission" date="2020-07" db="EMBL/GenBank/DDBJ databases">
        <authorList>
            <person name="Sun Q."/>
        </authorList>
    </citation>
    <scope>NUCLEOTIDE SEQUENCE [LARGE SCALE GENOMIC DNA]</scope>
    <source>
        <strain evidence="8 9">CGMCC 1.13654</strain>
    </source>
</reference>
<dbReference type="InterPro" id="IPR001055">
    <property type="entry name" value="Adrenodoxin-like"/>
</dbReference>
<evidence type="ECO:0000259" key="7">
    <source>
        <dbReference type="PROSITE" id="PS51085"/>
    </source>
</evidence>
<organism evidence="8 9">
    <name type="scientific">Sphingomonas chungangi</name>
    <dbReference type="NCBI Taxonomy" id="2683589"/>
    <lineage>
        <taxon>Bacteria</taxon>
        <taxon>Pseudomonadati</taxon>
        <taxon>Pseudomonadota</taxon>
        <taxon>Alphaproteobacteria</taxon>
        <taxon>Sphingomonadales</taxon>
        <taxon>Sphingomonadaceae</taxon>
        <taxon>Sphingomonas</taxon>
    </lineage>
</organism>
<dbReference type="PRINTS" id="PR00355">
    <property type="entry name" value="ADRENODOXIN"/>
</dbReference>
<dbReference type="EMBL" id="JACEIB010000003">
    <property type="protein sequence ID" value="MBA2933817.1"/>
    <property type="molecule type" value="Genomic_DNA"/>
</dbReference>
<dbReference type="InterPro" id="IPR036010">
    <property type="entry name" value="2Fe-2S_ferredoxin-like_sf"/>
</dbReference>
<comment type="cofactor">
    <cofactor evidence="6">
        <name>[2Fe-2S] cluster</name>
        <dbReference type="ChEBI" id="CHEBI:190135"/>
    </cofactor>
</comment>
<gene>
    <name evidence="8" type="ORF">HZF05_06850</name>
</gene>
<evidence type="ECO:0000256" key="2">
    <source>
        <dbReference type="ARBA" id="ARBA00022714"/>
    </source>
</evidence>
<dbReference type="CDD" id="cd00207">
    <property type="entry name" value="fer2"/>
    <property type="match status" value="1"/>
</dbReference>
<dbReference type="Proteomes" id="UP000570166">
    <property type="component" value="Unassembled WGS sequence"/>
</dbReference>
<evidence type="ECO:0000256" key="3">
    <source>
        <dbReference type="ARBA" id="ARBA00022723"/>
    </source>
</evidence>
<dbReference type="AlphaFoldDB" id="A0A838L451"/>
<feature type="domain" description="2Fe-2S ferredoxin-type" evidence="7">
    <location>
        <begin position="11"/>
        <end position="113"/>
    </location>
</feature>
<dbReference type="Pfam" id="PF00111">
    <property type="entry name" value="Fer2"/>
    <property type="match status" value="1"/>
</dbReference>
<evidence type="ECO:0000256" key="5">
    <source>
        <dbReference type="ARBA" id="ARBA00023014"/>
    </source>
</evidence>
<evidence type="ECO:0000256" key="1">
    <source>
        <dbReference type="ARBA" id="ARBA00010914"/>
    </source>
</evidence>
<name>A0A838L451_9SPHN</name>
<comment type="similarity">
    <text evidence="1">Belongs to the adrenodoxin/putidaredoxin family.</text>
</comment>
<proteinExistence type="inferred from homology"/>
<keyword evidence="4" id="KW-0408">Iron</keyword>
<evidence type="ECO:0000313" key="8">
    <source>
        <dbReference type="EMBL" id="MBA2933817.1"/>
    </source>
</evidence>
<accession>A0A838L451</accession>
<sequence>MLEGASGGGVKRLIFLSDDGEIAIDADESVSVMQAAKAHGVPGIDADCGGSMVCGTCHVYVLDDLRGTLPAPSDMEREMLEYVPDPHPEARLSCQLRVSDCADGMRFEVPHAQR</sequence>
<dbReference type="PANTHER" id="PTHR23426">
    <property type="entry name" value="FERREDOXIN/ADRENODOXIN"/>
    <property type="match status" value="1"/>
</dbReference>
<dbReference type="GO" id="GO:0140647">
    <property type="term" value="P:P450-containing electron transport chain"/>
    <property type="evidence" value="ECO:0007669"/>
    <property type="project" value="InterPro"/>
</dbReference>
<dbReference type="InterPro" id="IPR012675">
    <property type="entry name" value="Beta-grasp_dom_sf"/>
</dbReference>
<dbReference type="InterPro" id="IPR001041">
    <property type="entry name" value="2Fe-2S_ferredoxin-type"/>
</dbReference>
<dbReference type="Gene3D" id="3.10.20.30">
    <property type="match status" value="1"/>
</dbReference>
<keyword evidence="3" id="KW-0479">Metal-binding</keyword>
<dbReference type="PROSITE" id="PS51085">
    <property type="entry name" value="2FE2S_FER_2"/>
    <property type="match status" value="1"/>
</dbReference>
<keyword evidence="9" id="KW-1185">Reference proteome</keyword>
<dbReference type="GO" id="GO:0046872">
    <property type="term" value="F:metal ion binding"/>
    <property type="evidence" value="ECO:0007669"/>
    <property type="project" value="UniProtKB-KW"/>
</dbReference>
<keyword evidence="2" id="KW-0001">2Fe-2S</keyword>
<keyword evidence="5" id="KW-0411">Iron-sulfur</keyword>
<protein>
    <submittedName>
        <fullName evidence="8">(2Fe-2S)-binding protein</fullName>
    </submittedName>
</protein>
<evidence type="ECO:0000256" key="4">
    <source>
        <dbReference type="ARBA" id="ARBA00023004"/>
    </source>
</evidence>
<dbReference type="SUPFAM" id="SSF54292">
    <property type="entry name" value="2Fe-2S ferredoxin-like"/>
    <property type="match status" value="1"/>
</dbReference>
<dbReference type="GO" id="GO:0051537">
    <property type="term" value="F:2 iron, 2 sulfur cluster binding"/>
    <property type="evidence" value="ECO:0007669"/>
    <property type="project" value="UniProtKB-KW"/>
</dbReference>
<comment type="caution">
    <text evidence="8">The sequence shown here is derived from an EMBL/GenBank/DDBJ whole genome shotgun (WGS) entry which is preliminary data.</text>
</comment>
<evidence type="ECO:0000313" key="9">
    <source>
        <dbReference type="Proteomes" id="UP000570166"/>
    </source>
</evidence>
<dbReference type="PANTHER" id="PTHR23426:SF65">
    <property type="entry name" value="FERREDOXIN-2, MITOCHONDRIAL"/>
    <property type="match status" value="1"/>
</dbReference>
<dbReference type="GO" id="GO:0009055">
    <property type="term" value="F:electron transfer activity"/>
    <property type="evidence" value="ECO:0007669"/>
    <property type="project" value="TreeGrafter"/>
</dbReference>